<reference evidence="3" key="1">
    <citation type="submission" date="2020-02" db="EMBL/GenBank/DDBJ databases">
        <authorList>
            <person name="Meier V. D."/>
        </authorList>
    </citation>
    <scope>NUCLEOTIDE SEQUENCE</scope>
    <source>
        <strain evidence="3">AVDCRST_MAG89</strain>
    </source>
</reference>
<evidence type="ECO:0000313" key="3">
    <source>
        <dbReference type="EMBL" id="CAA9368441.1"/>
    </source>
</evidence>
<proteinExistence type="predicted"/>
<feature type="compositionally biased region" description="Low complexity" evidence="1">
    <location>
        <begin position="250"/>
        <end position="286"/>
    </location>
</feature>
<organism evidence="3">
    <name type="scientific">uncultured Gemmatimonadota bacterium</name>
    <dbReference type="NCBI Taxonomy" id="203437"/>
    <lineage>
        <taxon>Bacteria</taxon>
        <taxon>Pseudomonadati</taxon>
        <taxon>Gemmatimonadota</taxon>
        <taxon>environmental samples</taxon>
    </lineage>
</organism>
<dbReference type="EMBL" id="CADCTV010000905">
    <property type="protein sequence ID" value="CAA9368441.1"/>
    <property type="molecule type" value="Genomic_DNA"/>
</dbReference>
<feature type="region of interest" description="Disordered" evidence="1">
    <location>
        <begin position="30"/>
        <end position="52"/>
    </location>
</feature>
<sequence>MTSVLPRLLRAAVAACVALLAASCSPSLPGSHGPSPAGVGPRTALAPASWSAQSPAGEIATWMRQGCRRPEGSRAACVERALTGLIDPAGIAKSMEVLDTLVATDQEVRRNAHALAHGLGISAYRSPETAAATFAGCTPSQMSGCYHGVIQGYFLAQVAQGKEIGTPQIDALCEPHRSSMFLFFQCAHGMGHGVMALHGHHVPMALETCDLATDDFIRGSCYGGVFMENIVNVTHPHHTAEGHAGTQGSGQHAAADPHAGHPAQAADAHAGHQAGSAGAHTAHGAAQAGMNHGEWKALDRNDFQYPCNAVAEKYRTSCYTMQTSAVLYFTQGNLGAAARACGEAPREYLDTCFSSLGRDITAYAAQNHQRSLEFCGLARGLAEGMGEVWCVAGVAVNFVNLAADPGEGMRFCGLVRDERGKMECYRSVGQTIASLDNTTSGRAAHCGRAEPAFVATCRRGAGIQPAGTD</sequence>
<keyword evidence="2" id="KW-0732">Signal</keyword>
<dbReference type="PROSITE" id="PS51257">
    <property type="entry name" value="PROKAR_LIPOPROTEIN"/>
    <property type="match status" value="1"/>
</dbReference>
<accession>A0A6J4MWD3</accession>
<evidence type="ECO:0000256" key="2">
    <source>
        <dbReference type="SAM" id="SignalP"/>
    </source>
</evidence>
<evidence type="ECO:0000256" key="1">
    <source>
        <dbReference type="SAM" id="MobiDB-lite"/>
    </source>
</evidence>
<feature type="signal peptide" evidence="2">
    <location>
        <begin position="1"/>
        <end position="29"/>
    </location>
</feature>
<dbReference type="AlphaFoldDB" id="A0A6J4MWD3"/>
<gene>
    <name evidence="3" type="ORF">AVDCRST_MAG89-4334</name>
</gene>
<feature type="chain" id="PRO_5026791656" evidence="2">
    <location>
        <begin position="30"/>
        <end position="469"/>
    </location>
</feature>
<feature type="region of interest" description="Disordered" evidence="1">
    <location>
        <begin position="238"/>
        <end position="286"/>
    </location>
</feature>
<name>A0A6J4MWD3_9BACT</name>
<protein>
    <submittedName>
        <fullName evidence="3">Oligopeptide ABC transporter, periplasmic oligopeptide-binding protein OppA</fullName>
    </submittedName>
</protein>